<gene>
    <name evidence="1" type="ORF">BK138_28125</name>
</gene>
<dbReference type="AlphaFoldDB" id="A0A1R1EEA0"/>
<comment type="caution">
    <text evidence="1">The sequence shown here is derived from an EMBL/GenBank/DDBJ whole genome shotgun (WGS) entry which is preliminary data.</text>
</comment>
<evidence type="ECO:0008006" key="3">
    <source>
        <dbReference type="Google" id="ProtNLM"/>
    </source>
</evidence>
<keyword evidence="2" id="KW-1185">Reference proteome</keyword>
<dbReference type="GO" id="GO:0006355">
    <property type="term" value="P:regulation of DNA-templated transcription"/>
    <property type="evidence" value="ECO:0007669"/>
    <property type="project" value="InterPro"/>
</dbReference>
<reference evidence="1 2" key="1">
    <citation type="submission" date="2016-11" db="EMBL/GenBank/DDBJ databases">
        <title>Paenibacillus species isolates.</title>
        <authorList>
            <person name="Beno S.M."/>
        </authorList>
    </citation>
    <scope>NUCLEOTIDE SEQUENCE [LARGE SCALE GENOMIC DNA]</scope>
    <source>
        <strain evidence="1 2">FSL R5-0378</strain>
    </source>
</reference>
<name>A0A1R1EEA0_9BACL</name>
<evidence type="ECO:0000313" key="1">
    <source>
        <dbReference type="EMBL" id="OMF50154.1"/>
    </source>
</evidence>
<evidence type="ECO:0000313" key="2">
    <source>
        <dbReference type="Proteomes" id="UP000187172"/>
    </source>
</evidence>
<proteinExistence type="predicted"/>
<accession>A0A1R1EEA0</accession>
<dbReference type="InterPro" id="IPR010985">
    <property type="entry name" value="Ribbon_hlx_hlx"/>
</dbReference>
<dbReference type="Proteomes" id="UP000187172">
    <property type="component" value="Unassembled WGS sequence"/>
</dbReference>
<sequence length="83" mass="9509">MIMEPRNKVKIGIPDEEGQLSFMFTRGGARRGAGRKGIGTTRKVSLTLSEVTWDRLDAYCDDHQFTRSEVLRGMIEHYFSDQN</sequence>
<dbReference type="SUPFAM" id="SSF47598">
    <property type="entry name" value="Ribbon-helix-helix"/>
    <property type="match status" value="1"/>
</dbReference>
<dbReference type="EMBL" id="MRTP01000012">
    <property type="protein sequence ID" value="OMF50154.1"/>
    <property type="molecule type" value="Genomic_DNA"/>
</dbReference>
<organism evidence="1 2">
    <name type="scientific">Paenibacillus rhizosphaerae</name>
    <dbReference type="NCBI Taxonomy" id="297318"/>
    <lineage>
        <taxon>Bacteria</taxon>
        <taxon>Bacillati</taxon>
        <taxon>Bacillota</taxon>
        <taxon>Bacilli</taxon>
        <taxon>Bacillales</taxon>
        <taxon>Paenibacillaceae</taxon>
        <taxon>Paenibacillus</taxon>
    </lineage>
</organism>
<protein>
    <recommendedName>
        <fullName evidence="3">Ribbon-helix-helix protein CopG domain-containing protein</fullName>
    </recommendedName>
</protein>